<accession>T0HH26</accession>
<evidence type="ECO:0000313" key="1">
    <source>
        <dbReference type="EMBL" id="EQA96823.1"/>
    </source>
</evidence>
<dbReference type="EMBL" id="ATIB01000088">
    <property type="protein sequence ID" value="EQA96823.1"/>
    <property type="molecule type" value="Genomic_DNA"/>
</dbReference>
<reference evidence="1 2" key="1">
    <citation type="journal article" date="2013" name="Genome Announc.">
        <title>Draft Genome Sequence of a Hexachlorocyclohexane-Degrading Bacterium, Sphingobium baderi Strain LL03T.</title>
        <authorList>
            <person name="Kaur J."/>
            <person name="Verma H."/>
            <person name="Tripathi C."/>
            <person name="Khurana J.P."/>
            <person name="Lal R."/>
        </authorList>
    </citation>
    <scope>NUCLEOTIDE SEQUENCE [LARGE SCALE GENOMIC DNA]</scope>
    <source>
        <strain evidence="1 2">LL03</strain>
    </source>
</reference>
<dbReference type="RefSeq" id="WP_021246990.1">
    <property type="nucleotide sequence ID" value="NZ_ATIB01000088.1"/>
</dbReference>
<dbReference type="Proteomes" id="UP000015524">
    <property type="component" value="Unassembled WGS sequence"/>
</dbReference>
<evidence type="ECO:0000313" key="2">
    <source>
        <dbReference type="Proteomes" id="UP000015524"/>
    </source>
</evidence>
<dbReference type="PATRIC" id="fig|1114964.3.peg.4379"/>
<protein>
    <submittedName>
        <fullName evidence="1">Uncharacterized protein</fullName>
    </submittedName>
</protein>
<comment type="caution">
    <text evidence="1">The sequence shown here is derived from an EMBL/GenBank/DDBJ whole genome shotgun (WGS) entry which is preliminary data.</text>
</comment>
<gene>
    <name evidence="1" type="ORF">L485_22335</name>
</gene>
<proteinExistence type="predicted"/>
<keyword evidence="2" id="KW-1185">Reference proteome</keyword>
<organism evidence="1 2">
    <name type="scientific">Sphingobium baderi LL03</name>
    <dbReference type="NCBI Taxonomy" id="1114964"/>
    <lineage>
        <taxon>Bacteria</taxon>
        <taxon>Pseudomonadati</taxon>
        <taxon>Pseudomonadota</taxon>
        <taxon>Alphaproteobacteria</taxon>
        <taxon>Sphingomonadales</taxon>
        <taxon>Sphingomonadaceae</taxon>
        <taxon>Sphingobium</taxon>
    </lineage>
</organism>
<sequence>MSDMIDAFRSLKDYKRVKRLIWGVPCPVCREKLPKANAKILEPGQLCRAHKPFYRDPRPEPTDTEFDARMAAHGWGAGL</sequence>
<name>T0HH26_9SPHN</name>
<dbReference type="OrthoDB" id="7019245at2"/>
<dbReference type="AlphaFoldDB" id="T0HH26"/>